<dbReference type="Proteomes" id="UP000320580">
    <property type="component" value="Chromosome"/>
</dbReference>
<sequence length="905" mass="98692">MAFMRYKSTGFDWALAYPEGEWRVLFGRGANGALISEQSLVASGPLAEIEPRLAGRGEARQHFSDGALMKSPFAGTWSSIFFQGDRAQLCDWKRNTWSEGPWTWVDNWDSGLPSAYRSQLDALLQVPDGYHWQTSFFKGPRVLTLHKPKGLLREGLITDGPEATGCDGWAKLPVDFQGDFDHVVPYRPASDGTRQTLLIKGDQGLILNWRTGVLVSGALNALGVPGLAALPHDFRTPHRPLTGRWSGTADGQRIDLRIDLEGERALNAISGDIFTITGSTTAYSDSFRATAPVVQQDTDQHRITQSNIKYAHGSPLTRLSLTVPRSAAGGPAPQATLRLESPDGTQSKVFTCSHAGKAFRSVEMETDSMEGTTVFQQYDTSRSPTPPGYRNRVLTLASAFAEAGIDLVGAGTSNTVTDTSGADLRWSNAELHAAMTGHFSLHRDVPQWKLWTFVATSYAEGDGTLGILFDTFGSHRQGTAVFHTALARYGLTGTRAELFTYVHEIGHAFNMLHSWQKPLGKLGPNWGRGDLSWMNYAQEYNNGKGRVGTVHFWEDFPFRFTDGELRHLRHGFYRHVVPGGDNWTVNAALVAGEAFTAPAADESGLALTLGGKTGFAYGEPVMAEVKLSRTGTHREVTAAEEIGGHSERTSFAITDPSGRTRVFRPPVRRCAGHGQAEATTTLNDQRPAVYATAYLGYGGEGLYFAEPGRYQVTAVHQALDGSRIVSPTRTLLVRTPLDRTDQEVGELLIGDAQGTLLALLGSDAPQLAAGNDALQEVIDRHGRHPLAAWARLARGANAGRHFQHITGGRIEVREPDIKESVTQLSNAIAVSRTDQDTGLDNLTLNAAMQRLARVHAKAGDLQRAEGVLDSLIGHFRDQGASRPVRTRIRQQTDALRTEIRRTAEG</sequence>
<organism evidence="1 2">
    <name type="scientific">Streptomyces qinzhouensis</name>
    <dbReference type="NCBI Taxonomy" id="2599401"/>
    <lineage>
        <taxon>Bacteria</taxon>
        <taxon>Bacillati</taxon>
        <taxon>Actinomycetota</taxon>
        <taxon>Actinomycetes</taxon>
        <taxon>Kitasatosporales</taxon>
        <taxon>Streptomycetaceae</taxon>
        <taxon>Streptomyces</taxon>
    </lineage>
</organism>
<dbReference type="EMBL" id="CP042266">
    <property type="protein sequence ID" value="QDY80000.1"/>
    <property type="molecule type" value="Genomic_DNA"/>
</dbReference>
<name>A0A5B8JQ57_9ACTN</name>
<reference evidence="1 2" key="1">
    <citation type="submission" date="2019-07" db="EMBL/GenBank/DDBJ databases">
        <authorList>
            <person name="Zhu P."/>
        </authorList>
    </citation>
    <scope>NUCLEOTIDE SEQUENCE [LARGE SCALE GENOMIC DNA]</scope>
    <source>
        <strain evidence="1 2">SSL-25</strain>
    </source>
</reference>
<dbReference type="InterPro" id="IPR036375">
    <property type="entry name" value="Hemopexin-like_dom_sf"/>
</dbReference>
<dbReference type="AlphaFoldDB" id="A0A5B8JQ57"/>
<gene>
    <name evidence="1" type="ORF">FQU76_29575</name>
</gene>
<dbReference type="SUPFAM" id="SSF55486">
    <property type="entry name" value="Metalloproteases ('zincins'), catalytic domain"/>
    <property type="match status" value="1"/>
</dbReference>
<dbReference type="KEGG" id="sqz:FQU76_29575"/>
<evidence type="ECO:0000313" key="1">
    <source>
        <dbReference type="EMBL" id="QDY80000.1"/>
    </source>
</evidence>
<accession>A0A5B8JQ57</accession>
<dbReference type="OrthoDB" id="827535at2"/>
<evidence type="ECO:0000313" key="2">
    <source>
        <dbReference type="Proteomes" id="UP000320580"/>
    </source>
</evidence>
<dbReference type="Gene3D" id="2.110.10.10">
    <property type="entry name" value="Hemopexin-like domain"/>
    <property type="match status" value="1"/>
</dbReference>
<proteinExistence type="predicted"/>
<dbReference type="RefSeq" id="WP_146483388.1">
    <property type="nucleotide sequence ID" value="NZ_CP042266.1"/>
</dbReference>
<protein>
    <submittedName>
        <fullName evidence="1">Uncharacterized protein</fullName>
    </submittedName>
</protein>
<keyword evidence="2" id="KW-1185">Reference proteome</keyword>